<comment type="similarity">
    <text evidence="2">Belongs to the ZIP transporter (TC 2.A.5) family.</text>
</comment>
<evidence type="ECO:0000256" key="5">
    <source>
        <dbReference type="ARBA" id="ARBA00023136"/>
    </source>
</evidence>
<evidence type="ECO:0000313" key="9">
    <source>
        <dbReference type="Proteomes" id="UP001075354"/>
    </source>
</evidence>
<keyword evidence="5 6" id="KW-0472">Membrane</keyword>
<comment type="caution">
    <text evidence="8">The sequence shown here is derived from an EMBL/GenBank/DDBJ whole genome shotgun (WGS) entry which is preliminary data.</text>
</comment>
<dbReference type="InterPro" id="IPR050799">
    <property type="entry name" value="ZIP_Transporter"/>
</dbReference>
<evidence type="ECO:0000256" key="6">
    <source>
        <dbReference type="SAM" id="Phobius"/>
    </source>
</evidence>
<dbReference type="GO" id="GO:0005886">
    <property type="term" value="C:plasma membrane"/>
    <property type="evidence" value="ECO:0007669"/>
    <property type="project" value="TreeGrafter"/>
</dbReference>
<dbReference type="GO" id="GO:0005385">
    <property type="term" value="F:zinc ion transmembrane transporter activity"/>
    <property type="evidence" value="ECO:0007669"/>
    <property type="project" value="TreeGrafter"/>
</dbReference>
<dbReference type="Pfam" id="PF02535">
    <property type="entry name" value="Zip"/>
    <property type="match status" value="1"/>
</dbReference>
<keyword evidence="7" id="KW-0732">Signal</keyword>
<comment type="subcellular location">
    <subcellularLocation>
        <location evidence="1">Membrane</location>
        <topology evidence="1">Multi-pass membrane protein</topology>
    </subcellularLocation>
</comment>
<feature type="signal peptide" evidence="7">
    <location>
        <begin position="1"/>
        <end position="24"/>
    </location>
</feature>
<dbReference type="Proteomes" id="UP001075354">
    <property type="component" value="Chromosome 15"/>
</dbReference>
<keyword evidence="4 6" id="KW-1133">Transmembrane helix</keyword>
<evidence type="ECO:0000256" key="2">
    <source>
        <dbReference type="ARBA" id="ARBA00006939"/>
    </source>
</evidence>
<dbReference type="InterPro" id="IPR003689">
    <property type="entry name" value="ZIP"/>
</dbReference>
<dbReference type="PANTHER" id="PTHR12191">
    <property type="entry name" value="SOLUTE CARRIER FAMILY 39"/>
    <property type="match status" value="1"/>
</dbReference>
<feature type="transmembrane region" description="Helical" evidence="6">
    <location>
        <begin position="145"/>
        <end position="163"/>
    </location>
</feature>
<dbReference type="EMBL" id="JAPTSV010000015">
    <property type="protein sequence ID" value="KAJ1520021.1"/>
    <property type="molecule type" value="Genomic_DNA"/>
</dbReference>
<dbReference type="AlphaFoldDB" id="A0AAV7X6A7"/>
<evidence type="ECO:0000256" key="7">
    <source>
        <dbReference type="SAM" id="SignalP"/>
    </source>
</evidence>
<feature type="chain" id="PRO_5043709294" evidence="7">
    <location>
        <begin position="25"/>
        <end position="219"/>
    </location>
</feature>
<dbReference type="GO" id="GO:0071578">
    <property type="term" value="P:zinc ion import across plasma membrane"/>
    <property type="evidence" value="ECO:0007669"/>
    <property type="project" value="TreeGrafter"/>
</dbReference>
<evidence type="ECO:0000313" key="8">
    <source>
        <dbReference type="EMBL" id="KAJ1520021.1"/>
    </source>
</evidence>
<gene>
    <name evidence="8" type="ORF">ONE63_004251</name>
</gene>
<dbReference type="PANTHER" id="PTHR12191:SF37">
    <property type="entry name" value="ZINC TRANSPORTER FOI"/>
    <property type="match status" value="1"/>
</dbReference>
<dbReference type="GO" id="GO:0140410">
    <property type="term" value="F:monoatomic cation:bicarbonate symporter activity"/>
    <property type="evidence" value="ECO:0007669"/>
    <property type="project" value="TreeGrafter"/>
</dbReference>
<protein>
    <submittedName>
        <fullName evidence="8">Uncharacterized protein</fullName>
    </submittedName>
</protein>
<feature type="transmembrane region" description="Helical" evidence="6">
    <location>
        <begin position="175"/>
        <end position="192"/>
    </location>
</feature>
<name>A0AAV7X6A7_9NEOP</name>
<accession>A0AAV7X6A7</accession>
<evidence type="ECO:0000256" key="4">
    <source>
        <dbReference type="ARBA" id="ARBA00022989"/>
    </source>
</evidence>
<evidence type="ECO:0000256" key="1">
    <source>
        <dbReference type="ARBA" id="ARBA00004141"/>
    </source>
</evidence>
<organism evidence="8 9">
    <name type="scientific">Megalurothrips usitatus</name>
    <name type="common">bean blossom thrips</name>
    <dbReference type="NCBI Taxonomy" id="439358"/>
    <lineage>
        <taxon>Eukaryota</taxon>
        <taxon>Metazoa</taxon>
        <taxon>Ecdysozoa</taxon>
        <taxon>Arthropoda</taxon>
        <taxon>Hexapoda</taxon>
        <taxon>Insecta</taxon>
        <taxon>Pterygota</taxon>
        <taxon>Neoptera</taxon>
        <taxon>Paraneoptera</taxon>
        <taxon>Thysanoptera</taxon>
        <taxon>Terebrantia</taxon>
        <taxon>Thripoidea</taxon>
        <taxon>Thripidae</taxon>
        <taxon>Megalurothrips</taxon>
    </lineage>
</organism>
<evidence type="ECO:0000256" key="3">
    <source>
        <dbReference type="ARBA" id="ARBA00022692"/>
    </source>
</evidence>
<dbReference type="GO" id="GO:0030003">
    <property type="term" value="P:intracellular monoatomic cation homeostasis"/>
    <property type="evidence" value="ECO:0007669"/>
    <property type="project" value="TreeGrafter"/>
</dbReference>
<sequence length="219" mass="23352">MRGAFAAAAAACLAAALLPWPAEATSFNLTWGELREAFGPGRESNPGELVPPCGQWRSSRPYEPSLCITHGNCTRESCHLLFELDKAVTDRPTTVSPPLYSERPSQSAVWGWGVLSVAIISLSGIVGGLLWPLLKSQYYSAVMRFLIGLGAGSLTATSILQLIPESLSLTGSEGHLDAGLIMLTSIWLLYFGETACKIYFSNDGPDASVSPQPGPPKKI</sequence>
<reference evidence="8" key="1">
    <citation type="submission" date="2022-12" db="EMBL/GenBank/DDBJ databases">
        <title>Chromosome-level genome assembly of the bean flower thrips Megalurothrips usitatus.</title>
        <authorList>
            <person name="Ma L."/>
            <person name="Liu Q."/>
            <person name="Li H."/>
            <person name="Cai W."/>
        </authorList>
    </citation>
    <scope>NUCLEOTIDE SEQUENCE</scope>
    <source>
        <strain evidence="8">Cailab_2022a</strain>
    </source>
</reference>
<keyword evidence="3 6" id="KW-0812">Transmembrane</keyword>
<feature type="transmembrane region" description="Helical" evidence="6">
    <location>
        <begin position="109"/>
        <end position="133"/>
    </location>
</feature>
<proteinExistence type="inferred from homology"/>
<keyword evidence="9" id="KW-1185">Reference proteome</keyword>